<evidence type="ECO:0000313" key="1">
    <source>
        <dbReference type="EMBL" id="TMV06961.1"/>
    </source>
</evidence>
<dbReference type="SUPFAM" id="SSF140663">
    <property type="entry name" value="TTHA0068-like"/>
    <property type="match status" value="1"/>
</dbReference>
<dbReference type="Pfam" id="PF03745">
    <property type="entry name" value="DUF309"/>
    <property type="match status" value="1"/>
</dbReference>
<accession>A0ABY2WX28</accession>
<reference evidence="1 2" key="1">
    <citation type="submission" date="2019-05" db="EMBL/GenBank/DDBJ databases">
        <title>Ruegeria sp. nov., isolated from tidal flat.</title>
        <authorList>
            <person name="Kim W."/>
        </authorList>
    </citation>
    <scope>NUCLEOTIDE SEQUENCE [LARGE SCALE GENOMIC DNA]</scope>
    <source>
        <strain evidence="1 2">CAU 1488</strain>
    </source>
</reference>
<comment type="caution">
    <text evidence="1">The sequence shown here is derived from an EMBL/GenBank/DDBJ whole genome shotgun (WGS) entry which is preliminary data.</text>
</comment>
<dbReference type="Gene3D" id="1.10.3450.10">
    <property type="entry name" value="TTHA0068-like"/>
    <property type="match status" value="1"/>
</dbReference>
<evidence type="ECO:0000313" key="2">
    <source>
        <dbReference type="Proteomes" id="UP001193035"/>
    </source>
</evidence>
<organism evidence="1 2">
    <name type="scientific">Ruegeria sediminis</name>
    <dbReference type="NCBI Taxonomy" id="2583820"/>
    <lineage>
        <taxon>Bacteria</taxon>
        <taxon>Pseudomonadati</taxon>
        <taxon>Pseudomonadota</taxon>
        <taxon>Alphaproteobacteria</taxon>
        <taxon>Rhodobacterales</taxon>
        <taxon>Roseobacteraceae</taxon>
        <taxon>Ruegeria</taxon>
    </lineage>
</organism>
<dbReference type="InterPro" id="IPR023203">
    <property type="entry name" value="TTHA0068_sf"/>
</dbReference>
<dbReference type="InterPro" id="IPR005500">
    <property type="entry name" value="DUF309"/>
</dbReference>
<keyword evidence="2" id="KW-1185">Reference proteome</keyword>
<name>A0ABY2WX28_9RHOB</name>
<gene>
    <name evidence="1" type="ORF">FGK63_12645</name>
</gene>
<dbReference type="Proteomes" id="UP001193035">
    <property type="component" value="Unassembled WGS sequence"/>
</dbReference>
<proteinExistence type="predicted"/>
<sequence length="148" mass="16385">MELTLPANAYVPGRTARHPEDTFAALCGTVAQGMNIRDIAASDAWRAGWVLLDRGYFWEAHEVWEPVWLHLPPNSAERQFVQACIQFANACLKERMQRPAAALRLCGLARERLAAAGSGSGSRIMGIDTAELHSRLTALRERLRNTAT</sequence>
<dbReference type="EMBL" id="VCPD01000004">
    <property type="protein sequence ID" value="TMV06961.1"/>
    <property type="molecule type" value="Genomic_DNA"/>
</dbReference>
<protein>
    <submittedName>
        <fullName evidence="1">DUF309 domain-containing protein</fullName>
    </submittedName>
</protein>
<dbReference type="RefSeq" id="WP_138842763.1">
    <property type="nucleotide sequence ID" value="NZ_VCPD01000004.1"/>
</dbReference>